<dbReference type="Proteomes" id="UP001562425">
    <property type="component" value="Unassembled WGS sequence"/>
</dbReference>
<keyword evidence="3" id="KW-1185">Reference proteome</keyword>
<feature type="region of interest" description="Disordered" evidence="1">
    <location>
        <begin position="96"/>
        <end position="129"/>
    </location>
</feature>
<dbReference type="EMBL" id="JBEHCU010012798">
    <property type="protein sequence ID" value="KAL1375086.1"/>
    <property type="molecule type" value="Genomic_DNA"/>
</dbReference>
<dbReference type="AlphaFoldDB" id="A0ABD1CFC8"/>
<feature type="compositionally biased region" description="Low complexity" evidence="1">
    <location>
        <begin position="119"/>
        <end position="129"/>
    </location>
</feature>
<name>A0ABD1CFC8_CULPP</name>
<evidence type="ECO:0000256" key="1">
    <source>
        <dbReference type="SAM" id="MobiDB-lite"/>
    </source>
</evidence>
<evidence type="ECO:0000313" key="2">
    <source>
        <dbReference type="EMBL" id="KAL1375086.1"/>
    </source>
</evidence>
<gene>
    <name evidence="2" type="ORF">pipiens_017712</name>
</gene>
<protein>
    <recommendedName>
        <fullName evidence="4">PHD-type domain-containing protein</fullName>
    </recommendedName>
</protein>
<comment type="caution">
    <text evidence="2">The sequence shown here is derived from an EMBL/GenBank/DDBJ whole genome shotgun (WGS) entry which is preliminary data.</text>
</comment>
<organism evidence="2 3">
    <name type="scientific">Culex pipiens pipiens</name>
    <name type="common">Northern house mosquito</name>
    <dbReference type="NCBI Taxonomy" id="38569"/>
    <lineage>
        <taxon>Eukaryota</taxon>
        <taxon>Metazoa</taxon>
        <taxon>Ecdysozoa</taxon>
        <taxon>Arthropoda</taxon>
        <taxon>Hexapoda</taxon>
        <taxon>Insecta</taxon>
        <taxon>Pterygota</taxon>
        <taxon>Neoptera</taxon>
        <taxon>Endopterygota</taxon>
        <taxon>Diptera</taxon>
        <taxon>Nematocera</taxon>
        <taxon>Culicoidea</taxon>
        <taxon>Culicidae</taxon>
        <taxon>Culicinae</taxon>
        <taxon>Culicini</taxon>
        <taxon>Culex</taxon>
        <taxon>Culex</taxon>
    </lineage>
</organism>
<reference evidence="2 3" key="1">
    <citation type="submission" date="2024-05" db="EMBL/GenBank/DDBJ databases">
        <title>Culex pipiens pipiens assembly and annotation.</title>
        <authorList>
            <person name="Alout H."/>
            <person name="Durand T."/>
        </authorList>
    </citation>
    <scope>NUCLEOTIDE SEQUENCE [LARGE SCALE GENOMIC DNA]</scope>
    <source>
        <strain evidence="2">HA-2024</strain>
        <tissue evidence="2">Whole body</tissue>
    </source>
</reference>
<proteinExistence type="predicted"/>
<evidence type="ECO:0000313" key="3">
    <source>
        <dbReference type="Proteomes" id="UP001562425"/>
    </source>
</evidence>
<sequence length="379" mass="42797">MQSAHQSCCLFQCNGLCGESFHIHCTSSTQQHMRSVQDVPNLFWRCDGCVKAMETPEYRTAFRALCEAFRTVSETQTKAIEEVKAELAETNEKIDQLMSKLPDPKVEPTWPSNKRRRSSSSSVKPEVPKASVGRKVMKFAVPILPTTDGHDDMVWIWLSSFPPTVTEDDIRVMVRECLSFDDDEIIDVKMLVKKDADISKLRAVSFKVGVDLKHEETALDGDNWPAGVSFREFIFYDQKRFETELMEKHLSCIENIRRIAGPHDVIVVAGDYNQGSLVWKHLSGNRSYVDPQLTRTRTEKERLTHGVMLDGMANCNMHQCNLVKNDRNRILDLIFVSDDDCTVVAAADEPLVPLDAPHPALVFDIDASRTVFVQDSGGC</sequence>
<evidence type="ECO:0008006" key="4">
    <source>
        <dbReference type="Google" id="ProtNLM"/>
    </source>
</evidence>
<dbReference type="InterPro" id="IPR011011">
    <property type="entry name" value="Znf_FYVE_PHD"/>
</dbReference>
<dbReference type="SUPFAM" id="SSF57903">
    <property type="entry name" value="FYVE/PHD zinc finger"/>
    <property type="match status" value="1"/>
</dbReference>
<accession>A0ABD1CFC8</accession>